<dbReference type="InterPro" id="IPR027417">
    <property type="entry name" value="P-loop_NTPase"/>
</dbReference>
<dbReference type="OrthoDB" id="274828at2759"/>
<evidence type="ECO:0000256" key="5">
    <source>
        <dbReference type="ARBA" id="ARBA00023128"/>
    </source>
</evidence>
<evidence type="ECO:0000256" key="8">
    <source>
        <dbReference type="SAM" id="MobiDB-lite"/>
    </source>
</evidence>
<protein>
    <recommendedName>
        <fullName evidence="7">Small ribosomal subunit protein mS29</fullName>
    </recommendedName>
</protein>
<evidence type="ECO:0000313" key="9">
    <source>
        <dbReference type="EMBL" id="ODV83217.1"/>
    </source>
</evidence>
<evidence type="ECO:0000313" key="10">
    <source>
        <dbReference type="Proteomes" id="UP000094801"/>
    </source>
</evidence>
<dbReference type="Proteomes" id="UP000094801">
    <property type="component" value="Unassembled WGS sequence"/>
</dbReference>
<dbReference type="AlphaFoldDB" id="A0A1E4SUW6"/>
<dbReference type="SUPFAM" id="SSF52540">
    <property type="entry name" value="P-loop containing nucleoside triphosphate hydrolases"/>
    <property type="match status" value="1"/>
</dbReference>
<feature type="compositionally biased region" description="Low complexity" evidence="8">
    <location>
        <begin position="22"/>
        <end position="45"/>
    </location>
</feature>
<evidence type="ECO:0000256" key="6">
    <source>
        <dbReference type="ARBA" id="ARBA00023274"/>
    </source>
</evidence>
<dbReference type="GO" id="GO:0005763">
    <property type="term" value="C:mitochondrial small ribosomal subunit"/>
    <property type="evidence" value="ECO:0007669"/>
    <property type="project" value="TreeGrafter"/>
</dbReference>
<evidence type="ECO:0000256" key="2">
    <source>
        <dbReference type="ARBA" id="ARBA00009863"/>
    </source>
</evidence>
<accession>A0A1E4SUW6</accession>
<sequence length="569" mass="64750">MSEEIKAVISQTESKINDTVNPTTVEESEVAPTTVEESTVVPETETPVEAEAETEPVVEESTTATKTEEPKLKVEWLSLFLRQDILYNIYYCYCCYCCSSLTMINVYIRRSSNRLLSLSSSFTFTRSLSSTTSNLALQGSQSFAKKNQSYDNSKNRKGSGNDLNFSKSILTKNYKKKANNLSIIQDLPILNNKNLKLNSIVKYDEEILKKLYILGSFKPNQFNELFNKPITLLRNKESHEIFKFYENTLIKESKFNKLIITGEKGVGKSTILTQFHSHALSSDGIILPITNMQSLLDGSNDFKFNNELKTYDQQMYSKKLLKKIYNLNKDLLIQLPLLNDFIPIYDSNKLKLSSSLKIGSNITLCDLIKLSLSKPINSTHVLTFLINELSKQEKFPTYLSIDNFNALTQYNYTKYKDIDDKFIKYNKFTIVNTLLDLISGQISFNKGGIILSTSSNFKINDTLKVGLNLIEPNYYAKNSEFDLELSQLLLNSNLENLKIDRFSITEVGKLVKFLNDCDLIFNDFNKIDELNSVNGDKDEYLKNLINKKYLISGGGNVKDVIKSCVLGYV</sequence>
<keyword evidence="10" id="KW-1185">Reference proteome</keyword>
<dbReference type="Pfam" id="PF10236">
    <property type="entry name" value="DAP3"/>
    <property type="match status" value="1"/>
</dbReference>
<dbReference type="PANTHER" id="PTHR12810:SF0">
    <property type="entry name" value="SMALL RIBOSOMAL SUBUNIT PROTEIN MS29"/>
    <property type="match status" value="1"/>
</dbReference>
<dbReference type="GO" id="GO:0003735">
    <property type="term" value="F:structural constituent of ribosome"/>
    <property type="evidence" value="ECO:0007669"/>
    <property type="project" value="TreeGrafter"/>
</dbReference>
<evidence type="ECO:0000256" key="1">
    <source>
        <dbReference type="ARBA" id="ARBA00004173"/>
    </source>
</evidence>
<gene>
    <name evidence="9" type="ORF">CANARDRAFT_19677</name>
</gene>
<evidence type="ECO:0000256" key="7">
    <source>
        <dbReference type="ARBA" id="ARBA00035140"/>
    </source>
</evidence>
<organism evidence="9 10">
    <name type="scientific">[Candida] arabinofermentans NRRL YB-2248</name>
    <dbReference type="NCBI Taxonomy" id="983967"/>
    <lineage>
        <taxon>Eukaryota</taxon>
        <taxon>Fungi</taxon>
        <taxon>Dikarya</taxon>
        <taxon>Ascomycota</taxon>
        <taxon>Saccharomycotina</taxon>
        <taxon>Pichiomycetes</taxon>
        <taxon>Pichiales</taxon>
        <taxon>Pichiaceae</taxon>
        <taxon>Ogataea</taxon>
        <taxon>Ogataea/Candida clade</taxon>
    </lineage>
</organism>
<evidence type="ECO:0000256" key="4">
    <source>
        <dbReference type="ARBA" id="ARBA00022980"/>
    </source>
</evidence>
<name>A0A1E4SUW6_9ASCO</name>
<comment type="similarity">
    <text evidence="2">Belongs to the mitochondrion-specific ribosomal protein mS29 family.</text>
</comment>
<dbReference type="STRING" id="983967.A0A1E4SUW6"/>
<reference evidence="10" key="1">
    <citation type="submission" date="2016-04" db="EMBL/GenBank/DDBJ databases">
        <title>Comparative genomics of biotechnologically important yeasts.</title>
        <authorList>
            <consortium name="DOE Joint Genome Institute"/>
            <person name="Riley R."/>
            <person name="Haridas S."/>
            <person name="Wolfe K.H."/>
            <person name="Lopes M.R."/>
            <person name="Hittinger C.T."/>
            <person name="Goker M."/>
            <person name="Salamov A."/>
            <person name="Wisecaver J."/>
            <person name="Long T.M."/>
            <person name="Aerts A.L."/>
            <person name="Barry K."/>
            <person name="Choi C."/>
            <person name="Clum A."/>
            <person name="Coughlan A.Y."/>
            <person name="Deshpande S."/>
            <person name="Douglass A.P."/>
            <person name="Hanson S.J."/>
            <person name="Klenk H.-P."/>
            <person name="Labutti K."/>
            <person name="Lapidus A."/>
            <person name="Lindquist E."/>
            <person name="Lipzen A."/>
            <person name="Meier-Kolthoff J.P."/>
            <person name="Ohm R.A."/>
            <person name="Otillar R.P."/>
            <person name="Pangilinan J."/>
            <person name="Peng Y."/>
            <person name="Rokas A."/>
            <person name="Rosa C.A."/>
            <person name="Scheuner C."/>
            <person name="Sibirny A.A."/>
            <person name="Slot J.C."/>
            <person name="Stielow J.B."/>
            <person name="Sun H."/>
            <person name="Kurtzman C.P."/>
            <person name="Blackwell M."/>
            <person name="Grigoriev I.V."/>
            <person name="Jeffries T.W."/>
        </authorList>
    </citation>
    <scope>NUCLEOTIDE SEQUENCE [LARGE SCALE GENOMIC DNA]</scope>
    <source>
        <strain evidence="10">NRRL YB-2248</strain>
    </source>
</reference>
<dbReference type="PANTHER" id="PTHR12810">
    <property type="entry name" value="MITOCHONDRIAL 28S RIBOSOMAL PROTEIN S29"/>
    <property type="match status" value="1"/>
</dbReference>
<keyword evidence="6" id="KW-0687">Ribonucleoprotein</keyword>
<evidence type="ECO:0000256" key="3">
    <source>
        <dbReference type="ARBA" id="ARBA00022946"/>
    </source>
</evidence>
<dbReference type="EMBL" id="KV453866">
    <property type="protein sequence ID" value="ODV83217.1"/>
    <property type="molecule type" value="Genomic_DNA"/>
</dbReference>
<dbReference type="InterPro" id="IPR019368">
    <property type="entry name" value="Ribosomal_mS29"/>
</dbReference>
<keyword evidence="3" id="KW-0809">Transit peptide</keyword>
<proteinExistence type="inferred from homology"/>
<keyword evidence="5" id="KW-0496">Mitochondrion</keyword>
<keyword evidence="4" id="KW-0689">Ribosomal protein</keyword>
<feature type="compositionally biased region" description="Polar residues" evidence="8">
    <location>
        <begin position="9"/>
        <end position="21"/>
    </location>
</feature>
<comment type="subcellular location">
    <subcellularLocation>
        <location evidence="1">Mitochondrion</location>
    </subcellularLocation>
</comment>
<feature type="compositionally biased region" description="Acidic residues" evidence="8">
    <location>
        <begin position="46"/>
        <end position="58"/>
    </location>
</feature>
<feature type="region of interest" description="Disordered" evidence="8">
    <location>
        <begin position="1"/>
        <end position="65"/>
    </location>
</feature>